<dbReference type="SMART" id="SM01043">
    <property type="entry name" value="BTAD"/>
    <property type="match status" value="1"/>
</dbReference>
<name>A0ABP6T0I0_9ACTN</name>
<dbReference type="PROSITE" id="PS50837">
    <property type="entry name" value="NACHT"/>
    <property type="match status" value="1"/>
</dbReference>
<dbReference type="EMBL" id="BAAAYN010000024">
    <property type="protein sequence ID" value="GAA3389446.1"/>
    <property type="molecule type" value="Genomic_DNA"/>
</dbReference>
<keyword evidence="3" id="KW-1185">Reference proteome</keyword>
<dbReference type="InterPro" id="IPR041664">
    <property type="entry name" value="AAA_16"/>
</dbReference>
<dbReference type="Pfam" id="PF03704">
    <property type="entry name" value="BTAD"/>
    <property type="match status" value="1"/>
</dbReference>
<dbReference type="SUPFAM" id="SSF52540">
    <property type="entry name" value="P-loop containing nucleoside triphosphate hydrolases"/>
    <property type="match status" value="1"/>
</dbReference>
<dbReference type="InterPro" id="IPR036388">
    <property type="entry name" value="WH-like_DNA-bd_sf"/>
</dbReference>
<dbReference type="PRINTS" id="PR00364">
    <property type="entry name" value="DISEASERSIST"/>
</dbReference>
<dbReference type="SUPFAM" id="SSF46894">
    <property type="entry name" value="C-terminal effector domain of the bipartite response regulators"/>
    <property type="match status" value="1"/>
</dbReference>
<evidence type="ECO:0000259" key="1">
    <source>
        <dbReference type="PROSITE" id="PS50837"/>
    </source>
</evidence>
<dbReference type="Pfam" id="PF13191">
    <property type="entry name" value="AAA_16"/>
    <property type="match status" value="1"/>
</dbReference>
<dbReference type="PANTHER" id="PTHR47691">
    <property type="entry name" value="REGULATOR-RELATED"/>
    <property type="match status" value="1"/>
</dbReference>
<dbReference type="SUPFAM" id="SSF48452">
    <property type="entry name" value="TPR-like"/>
    <property type="match status" value="1"/>
</dbReference>
<dbReference type="Proteomes" id="UP001501676">
    <property type="component" value="Unassembled WGS sequence"/>
</dbReference>
<sequence>MTAVATVDEELRIRVLGGVELSLSGRPLVGLASAKGTALLVYLAVTGRAHSRSALAGLLWSDLPEQTARANLRLVLTKLRRILPHHVTATRTTVTLAEDRPVWVDAVEVGRAARAGSNGAGGTDLLPTVRLCRGELLDGFAVPGAELFDEWLAGRRAAARADMLALLERAAQRAREQGATEAGIEAARRMVGLEPLREEAHRALMWFLATAGQRSAALAQYDTCCYLLREELGVEPSALTASLAADIAGAGGFTDLAAPATSTAGDDLPRPLTALVGRERELARLHSMLDDAACRLVTLVGPGGIGKTRLAVEVAASRRSRASDDVVFASFVGTAPARPGDAADLVVAHLARTLGLAPSAPGDLLELIAEQLTGRRRLLVLDNLEHLRGAAAVFSELLRRVPDLQLLVTSRRQLGLGAEWVFEVRGLAFPRPGDERAASGYPAVELFEERARLVRPGSLGVGGSDGVARVCRLVDGVPLAIELAARWVRGADPDAIADRLGRGLELLSTEAPDVEQRHRSLRAVIDWSHQLLTDAESRALHRLSVFRGGFDLDAAEAVAGADLPILGGLVEQSLVVVAEDGRYDMHELLRQYAGERLAAEPEQERAVRRRHAAHFAARLPEVGADDENLHVATDWFVRCGDPAALDSHLMRVWALYRNQGRFREVQAFVRAALRRDDVPSALVARWQRVLGECAQQLGQAAAARHHLERALAASGTRLPSSHAGWANALARAVSDRAVHRLRPDRVARDAHTRELATERAAALFAICEAYWTLEGPLPVLVSSLRALDDAERAGDADLVARAEAGVGMTVGTARFRRSGGRSLRAARAAAERSDDPLTACWVGILGGLYGLGVGDWSAVESGGARALELQRGAPLHRLADQNGLIVAIAQYLRGRYPEAVTGATRGLTAGRQRHDPGVQLWALLILLETNLRTDPDAAALAAWGAEASRLLPKATAVDAARLHVATARRQLHCGETSAAIRELRIADGLADAPSPSVPYALEAHAGMLDVCLTLIDHGAPAELRAMAAAAHRRLRRHARTFPVARPRALLGVGRLAESGGRSRTARRAWVRAAAEAERLGMPYEVAGAHDALGRHLGGEARSALGLTRTQHLNRALADYEAIGCAADARRLRAILAEDAGAR</sequence>
<accession>A0ABP6T0I0</accession>
<proteinExistence type="predicted"/>
<dbReference type="InterPro" id="IPR011990">
    <property type="entry name" value="TPR-like_helical_dom_sf"/>
</dbReference>
<dbReference type="Gene3D" id="1.25.40.10">
    <property type="entry name" value="Tetratricopeptide repeat domain"/>
    <property type="match status" value="2"/>
</dbReference>
<dbReference type="InterPro" id="IPR016032">
    <property type="entry name" value="Sig_transdc_resp-reg_C-effctor"/>
</dbReference>
<dbReference type="Gene3D" id="3.40.50.300">
    <property type="entry name" value="P-loop containing nucleotide triphosphate hydrolases"/>
    <property type="match status" value="1"/>
</dbReference>
<dbReference type="InterPro" id="IPR027417">
    <property type="entry name" value="P-loop_NTPase"/>
</dbReference>
<dbReference type="PANTHER" id="PTHR47691:SF3">
    <property type="entry name" value="HTH-TYPE TRANSCRIPTIONAL REGULATOR RV0890C-RELATED"/>
    <property type="match status" value="1"/>
</dbReference>
<gene>
    <name evidence="2" type="ORF">GCM10020369_39600</name>
</gene>
<dbReference type="InterPro" id="IPR007111">
    <property type="entry name" value="NACHT_NTPase"/>
</dbReference>
<comment type="caution">
    <text evidence="2">The sequence shown here is derived from an EMBL/GenBank/DDBJ whole genome shotgun (WGS) entry which is preliminary data.</text>
</comment>
<organism evidence="2 3">
    <name type="scientific">Cryptosporangium minutisporangium</name>
    <dbReference type="NCBI Taxonomy" id="113569"/>
    <lineage>
        <taxon>Bacteria</taxon>
        <taxon>Bacillati</taxon>
        <taxon>Actinomycetota</taxon>
        <taxon>Actinomycetes</taxon>
        <taxon>Cryptosporangiales</taxon>
        <taxon>Cryptosporangiaceae</taxon>
        <taxon>Cryptosporangium</taxon>
    </lineage>
</organism>
<evidence type="ECO:0000313" key="2">
    <source>
        <dbReference type="EMBL" id="GAA3389446.1"/>
    </source>
</evidence>
<feature type="domain" description="NACHT" evidence="1">
    <location>
        <begin position="295"/>
        <end position="411"/>
    </location>
</feature>
<reference evidence="3" key="1">
    <citation type="journal article" date="2019" name="Int. J. Syst. Evol. Microbiol.">
        <title>The Global Catalogue of Microorganisms (GCM) 10K type strain sequencing project: providing services to taxonomists for standard genome sequencing and annotation.</title>
        <authorList>
            <consortium name="The Broad Institute Genomics Platform"/>
            <consortium name="The Broad Institute Genome Sequencing Center for Infectious Disease"/>
            <person name="Wu L."/>
            <person name="Ma J."/>
        </authorList>
    </citation>
    <scope>NUCLEOTIDE SEQUENCE [LARGE SCALE GENOMIC DNA]</scope>
    <source>
        <strain evidence="3">JCM 9458</strain>
    </source>
</reference>
<evidence type="ECO:0000313" key="3">
    <source>
        <dbReference type="Proteomes" id="UP001501676"/>
    </source>
</evidence>
<dbReference type="InterPro" id="IPR005158">
    <property type="entry name" value="BTAD"/>
</dbReference>
<protein>
    <recommendedName>
        <fullName evidence="1">NACHT domain-containing protein</fullName>
    </recommendedName>
</protein>
<dbReference type="Gene3D" id="1.10.10.10">
    <property type="entry name" value="Winged helix-like DNA-binding domain superfamily/Winged helix DNA-binding domain"/>
    <property type="match status" value="1"/>
</dbReference>